<comment type="caution">
    <text evidence="1">The sequence shown here is derived from an EMBL/GenBank/DDBJ whole genome shotgun (WGS) entry which is preliminary data.</text>
</comment>
<evidence type="ECO:0000313" key="1">
    <source>
        <dbReference type="EMBL" id="NSL52823.1"/>
    </source>
</evidence>
<proteinExistence type="predicted"/>
<dbReference type="EMBL" id="JABTTE010000022">
    <property type="protein sequence ID" value="NSL52823.1"/>
    <property type="molecule type" value="Genomic_DNA"/>
</dbReference>
<keyword evidence="2" id="KW-1185">Reference proteome</keyword>
<protein>
    <submittedName>
        <fullName evidence="1">Uncharacterized protein</fullName>
    </submittedName>
</protein>
<name>A0A8J8KDA4_9BACI</name>
<sequence>MAFRYTNYHISLTTNQHSILKYLQKCSLLV</sequence>
<organism evidence="1 2">
    <name type="scientific">Calidifontibacillus erzurumensis</name>
    <dbReference type="NCBI Taxonomy" id="2741433"/>
    <lineage>
        <taxon>Bacteria</taxon>
        <taxon>Bacillati</taxon>
        <taxon>Bacillota</taxon>
        <taxon>Bacilli</taxon>
        <taxon>Bacillales</taxon>
        <taxon>Bacillaceae</taxon>
        <taxon>Calidifontibacillus/Schinkia group</taxon>
        <taxon>Calidifontibacillus</taxon>
    </lineage>
</organism>
<dbReference type="AlphaFoldDB" id="A0A8J8KDA4"/>
<reference evidence="1" key="1">
    <citation type="submission" date="2020-06" db="EMBL/GenBank/DDBJ databases">
        <title>A novel thermopfilic bacterium from Erzurum, Turkey.</title>
        <authorList>
            <person name="Adiguzel A."/>
            <person name="Ay H."/>
            <person name="Baltaci M.O."/>
        </authorList>
    </citation>
    <scope>NUCLEOTIDE SEQUENCE</scope>
    <source>
        <strain evidence="1">P2</strain>
    </source>
</reference>
<accession>A0A8J8KDA4</accession>
<evidence type="ECO:0000313" key="2">
    <source>
        <dbReference type="Proteomes" id="UP000625804"/>
    </source>
</evidence>
<gene>
    <name evidence="1" type="ORF">HR057_13785</name>
</gene>
<dbReference type="Proteomes" id="UP000625804">
    <property type="component" value="Unassembled WGS sequence"/>
</dbReference>